<dbReference type="EC" id="2.10.1.1" evidence="11"/>
<keyword evidence="14" id="KW-1185">Reference proteome</keyword>
<dbReference type="SUPFAM" id="SSF63882">
    <property type="entry name" value="MoeA N-terminal region -like"/>
    <property type="match status" value="1"/>
</dbReference>
<evidence type="ECO:0000256" key="1">
    <source>
        <dbReference type="ARBA" id="ARBA00001946"/>
    </source>
</evidence>
<dbReference type="Pfam" id="PF03454">
    <property type="entry name" value="MoeA_C"/>
    <property type="match status" value="1"/>
</dbReference>
<sequence>MLAVAEARARILEALNPGPGEWLPLSEALDRVLAADLVARRSQPPCAVSAMDGYAVRAGETQAPERWFGVVGESRAGGPPPPPVGAGQAVRIFTGAPLPEGADAIAIQENARREGSRVRFLRACTAGEFVRPAGLDFAEGWTGLAAGMLLGPLELGLAGAMGHGWLPVRRRPRVAILATGDELVRPGEPVPPAGIVSSNSTALAALVRRWGGEPVDLGIAADHHDALADALSQARGADLLLTTGGASVGEYDLLRPALGEAGMELDFWKIAMRPGKPLIFGKVMGVPLLGLPGNPVSAAVCAVVFLRPVLQQLLGRPTGLPLESAPLAAPLQANDEREEYMRATIEQGPSGPVLRPASRQDSSMFATLARADALVVRPPHAPPAAAGELVPWVPLARVLRAS</sequence>
<evidence type="ECO:0000256" key="10">
    <source>
        <dbReference type="ARBA" id="ARBA00047317"/>
    </source>
</evidence>
<comment type="similarity">
    <text evidence="4 11">Belongs to the MoeA family.</text>
</comment>
<name>A0AAP4D7E7_9PROT</name>
<evidence type="ECO:0000256" key="7">
    <source>
        <dbReference type="ARBA" id="ARBA00022723"/>
    </source>
</evidence>
<feature type="domain" description="MoaB/Mog" evidence="12">
    <location>
        <begin position="175"/>
        <end position="312"/>
    </location>
</feature>
<evidence type="ECO:0000256" key="8">
    <source>
        <dbReference type="ARBA" id="ARBA00022842"/>
    </source>
</evidence>
<dbReference type="InterPro" id="IPR036135">
    <property type="entry name" value="MoeA_linker/N_sf"/>
</dbReference>
<evidence type="ECO:0000256" key="3">
    <source>
        <dbReference type="ARBA" id="ARBA00005046"/>
    </source>
</evidence>
<evidence type="ECO:0000313" key="14">
    <source>
        <dbReference type="Proteomes" id="UP001301140"/>
    </source>
</evidence>
<evidence type="ECO:0000256" key="5">
    <source>
        <dbReference type="ARBA" id="ARBA00022505"/>
    </source>
</evidence>
<evidence type="ECO:0000256" key="2">
    <source>
        <dbReference type="ARBA" id="ARBA00002901"/>
    </source>
</evidence>
<organism evidence="13 14">
    <name type="scientific">Marinimicrococcus flavescens</name>
    <dbReference type="NCBI Taxonomy" id="3031815"/>
    <lineage>
        <taxon>Bacteria</taxon>
        <taxon>Pseudomonadati</taxon>
        <taxon>Pseudomonadota</taxon>
        <taxon>Alphaproteobacteria</taxon>
        <taxon>Geminicoccales</taxon>
        <taxon>Geminicoccaceae</taxon>
        <taxon>Marinimicrococcus</taxon>
    </lineage>
</organism>
<dbReference type="GO" id="GO:0005829">
    <property type="term" value="C:cytosol"/>
    <property type="evidence" value="ECO:0007669"/>
    <property type="project" value="TreeGrafter"/>
</dbReference>
<comment type="function">
    <text evidence="2 11">Catalyzes the insertion of molybdate into adenylated molybdopterin with the concomitant release of AMP.</text>
</comment>
<dbReference type="Gene3D" id="3.40.980.10">
    <property type="entry name" value="MoaB/Mog-like domain"/>
    <property type="match status" value="1"/>
</dbReference>
<dbReference type="GO" id="GO:0006777">
    <property type="term" value="P:Mo-molybdopterin cofactor biosynthetic process"/>
    <property type="evidence" value="ECO:0007669"/>
    <property type="project" value="UniProtKB-UniRule"/>
</dbReference>
<comment type="cofactor">
    <cofactor evidence="1 11">
        <name>Mg(2+)</name>
        <dbReference type="ChEBI" id="CHEBI:18420"/>
    </cofactor>
</comment>
<dbReference type="Proteomes" id="UP001301140">
    <property type="component" value="Unassembled WGS sequence"/>
</dbReference>
<dbReference type="GO" id="GO:0046872">
    <property type="term" value="F:metal ion binding"/>
    <property type="evidence" value="ECO:0007669"/>
    <property type="project" value="UniProtKB-UniRule"/>
</dbReference>
<comment type="caution">
    <text evidence="13">The sequence shown here is derived from an EMBL/GenBank/DDBJ whole genome shotgun (WGS) entry which is preliminary data.</text>
</comment>
<dbReference type="InterPro" id="IPR008284">
    <property type="entry name" value="MoCF_biosynth_CS"/>
</dbReference>
<dbReference type="CDD" id="cd00887">
    <property type="entry name" value="MoeA"/>
    <property type="match status" value="1"/>
</dbReference>
<reference evidence="13 14" key="1">
    <citation type="submission" date="2023-03" db="EMBL/GenBank/DDBJ databases">
        <title>YIM 152171 draft genome.</title>
        <authorList>
            <person name="Yang Z."/>
        </authorList>
    </citation>
    <scope>NUCLEOTIDE SEQUENCE [LARGE SCALE GENOMIC DNA]</scope>
    <source>
        <strain evidence="13 14">YIM 152171</strain>
    </source>
</reference>
<keyword evidence="7 11" id="KW-0479">Metal-binding</keyword>
<dbReference type="InterPro" id="IPR005110">
    <property type="entry name" value="MoeA_linker/N"/>
</dbReference>
<evidence type="ECO:0000256" key="9">
    <source>
        <dbReference type="ARBA" id="ARBA00023150"/>
    </source>
</evidence>
<dbReference type="FunFam" id="3.40.980.10:FF:000004">
    <property type="entry name" value="Molybdopterin molybdenumtransferase"/>
    <property type="match status" value="1"/>
</dbReference>
<dbReference type="NCBIfam" id="NF045515">
    <property type="entry name" value="Glp_gephyrin"/>
    <property type="match status" value="1"/>
</dbReference>
<protein>
    <recommendedName>
        <fullName evidence="11">Molybdopterin molybdenumtransferase</fullName>
        <ecNumber evidence="11">2.10.1.1</ecNumber>
    </recommendedName>
</protein>
<proteinExistence type="inferred from homology"/>
<evidence type="ECO:0000256" key="11">
    <source>
        <dbReference type="RuleBase" id="RU365090"/>
    </source>
</evidence>
<gene>
    <name evidence="13" type="ORF">PZ740_12510</name>
</gene>
<dbReference type="SMART" id="SM00852">
    <property type="entry name" value="MoCF_biosynth"/>
    <property type="match status" value="1"/>
</dbReference>
<dbReference type="Pfam" id="PF00994">
    <property type="entry name" value="MoCF_biosynth"/>
    <property type="match status" value="1"/>
</dbReference>
<keyword evidence="5 11" id="KW-0500">Molybdenum</keyword>
<evidence type="ECO:0000259" key="12">
    <source>
        <dbReference type="SMART" id="SM00852"/>
    </source>
</evidence>
<dbReference type="AlphaFoldDB" id="A0AAP4D7E7"/>
<dbReference type="Pfam" id="PF03453">
    <property type="entry name" value="MoeA_N"/>
    <property type="match status" value="1"/>
</dbReference>
<dbReference type="EMBL" id="JARGEQ010000126">
    <property type="protein sequence ID" value="MDF1587201.1"/>
    <property type="molecule type" value="Genomic_DNA"/>
</dbReference>
<dbReference type="SUPFAM" id="SSF63867">
    <property type="entry name" value="MoeA C-terminal domain-like"/>
    <property type="match status" value="1"/>
</dbReference>
<evidence type="ECO:0000313" key="13">
    <source>
        <dbReference type="EMBL" id="MDF1587201.1"/>
    </source>
</evidence>
<dbReference type="Gene3D" id="3.90.105.10">
    <property type="entry name" value="Molybdopterin biosynthesis moea protein, domain 2"/>
    <property type="match status" value="1"/>
</dbReference>
<dbReference type="Gene3D" id="2.170.190.11">
    <property type="entry name" value="Molybdopterin biosynthesis moea protein, domain 3"/>
    <property type="match status" value="1"/>
</dbReference>
<dbReference type="InterPro" id="IPR038987">
    <property type="entry name" value="MoeA-like"/>
</dbReference>
<dbReference type="InterPro" id="IPR036425">
    <property type="entry name" value="MoaB/Mog-like_dom_sf"/>
</dbReference>
<dbReference type="RefSeq" id="WP_327789620.1">
    <property type="nucleotide sequence ID" value="NZ_JARGEQ010000126.1"/>
</dbReference>
<accession>A0AAP4D7E7</accession>
<dbReference type="InterPro" id="IPR001453">
    <property type="entry name" value="MoaB/Mog_dom"/>
</dbReference>
<dbReference type="PANTHER" id="PTHR10192">
    <property type="entry name" value="MOLYBDOPTERIN BIOSYNTHESIS PROTEIN"/>
    <property type="match status" value="1"/>
</dbReference>
<keyword evidence="6 11" id="KW-0808">Transferase</keyword>
<dbReference type="SUPFAM" id="SSF53218">
    <property type="entry name" value="Molybdenum cofactor biosynthesis proteins"/>
    <property type="match status" value="1"/>
</dbReference>
<dbReference type="GO" id="GO:0061599">
    <property type="term" value="F:molybdopterin molybdotransferase activity"/>
    <property type="evidence" value="ECO:0007669"/>
    <property type="project" value="UniProtKB-UniRule"/>
</dbReference>
<keyword evidence="8 11" id="KW-0460">Magnesium</keyword>
<dbReference type="InterPro" id="IPR005111">
    <property type="entry name" value="MoeA_C_domain_IV"/>
</dbReference>
<dbReference type="Gene3D" id="2.40.340.10">
    <property type="entry name" value="MoeA, C-terminal, domain IV"/>
    <property type="match status" value="1"/>
</dbReference>
<dbReference type="InterPro" id="IPR036688">
    <property type="entry name" value="MoeA_C_domain_IV_sf"/>
</dbReference>
<comment type="catalytic activity">
    <reaction evidence="10">
        <text>adenylyl-molybdopterin + molybdate = Mo-molybdopterin + AMP + H(+)</text>
        <dbReference type="Rhea" id="RHEA:35047"/>
        <dbReference type="ChEBI" id="CHEBI:15378"/>
        <dbReference type="ChEBI" id="CHEBI:36264"/>
        <dbReference type="ChEBI" id="CHEBI:62727"/>
        <dbReference type="ChEBI" id="CHEBI:71302"/>
        <dbReference type="ChEBI" id="CHEBI:456215"/>
        <dbReference type="EC" id="2.10.1.1"/>
    </reaction>
</comment>
<evidence type="ECO:0000256" key="4">
    <source>
        <dbReference type="ARBA" id="ARBA00010763"/>
    </source>
</evidence>
<dbReference type="PANTHER" id="PTHR10192:SF5">
    <property type="entry name" value="GEPHYRIN"/>
    <property type="match status" value="1"/>
</dbReference>
<keyword evidence="9 11" id="KW-0501">Molybdenum cofactor biosynthesis</keyword>
<evidence type="ECO:0000256" key="6">
    <source>
        <dbReference type="ARBA" id="ARBA00022679"/>
    </source>
</evidence>
<dbReference type="PROSITE" id="PS01079">
    <property type="entry name" value="MOCF_BIOSYNTHESIS_2"/>
    <property type="match status" value="1"/>
</dbReference>
<comment type="pathway">
    <text evidence="3 11">Cofactor biosynthesis; molybdopterin biosynthesis.</text>
</comment>